<evidence type="ECO:0000256" key="11">
    <source>
        <dbReference type="ARBA" id="ARBA00023273"/>
    </source>
</evidence>
<dbReference type="GO" id="GO:0003341">
    <property type="term" value="P:cilium movement"/>
    <property type="evidence" value="ECO:0007669"/>
    <property type="project" value="TreeGrafter"/>
</dbReference>
<reference evidence="14" key="2">
    <citation type="submission" date="2022-10" db="EMBL/GenBank/DDBJ databases">
        <authorList>
            <consortium name="ENA_rothamsted_submissions"/>
            <consortium name="culmorum"/>
            <person name="King R."/>
        </authorList>
    </citation>
    <scope>NUCLEOTIDE SEQUENCE</scope>
</reference>
<keyword evidence="11" id="KW-0966">Cell projection</keyword>
<evidence type="ECO:0000256" key="2">
    <source>
        <dbReference type="ARBA" id="ARBA00011059"/>
    </source>
</evidence>
<evidence type="ECO:0000256" key="9">
    <source>
        <dbReference type="ARBA" id="ARBA00023175"/>
    </source>
</evidence>
<evidence type="ECO:0000256" key="12">
    <source>
        <dbReference type="PROSITE-ProRule" id="PRU00221"/>
    </source>
</evidence>
<dbReference type="GO" id="GO:0036157">
    <property type="term" value="C:outer dynein arm"/>
    <property type="evidence" value="ECO:0007669"/>
    <property type="project" value="TreeGrafter"/>
</dbReference>
<keyword evidence="8" id="KW-0969">Cilium</keyword>
<evidence type="ECO:0000256" key="13">
    <source>
        <dbReference type="SAM" id="Coils"/>
    </source>
</evidence>
<keyword evidence="10" id="KW-0206">Cytoskeleton</keyword>
<evidence type="ECO:0000313" key="14">
    <source>
        <dbReference type="EMBL" id="CAG9793809.1"/>
    </source>
</evidence>
<evidence type="ECO:0000256" key="6">
    <source>
        <dbReference type="ARBA" id="ARBA00022737"/>
    </source>
</evidence>
<name>A0A9N9WI02_9NEOP</name>
<dbReference type="SMART" id="SM00320">
    <property type="entry name" value="WD40"/>
    <property type="match status" value="6"/>
</dbReference>
<dbReference type="SUPFAM" id="SSF50978">
    <property type="entry name" value="WD40 repeat-like"/>
    <property type="match status" value="1"/>
</dbReference>
<dbReference type="InterPro" id="IPR036322">
    <property type="entry name" value="WD40_repeat_dom_sf"/>
</dbReference>
<keyword evidence="9" id="KW-0505">Motor protein</keyword>
<dbReference type="InterPro" id="IPR001680">
    <property type="entry name" value="WD40_rpt"/>
</dbReference>
<dbReference type="GO" id="GO:0036158">
    <property type="term" value="P:outer dynein arm assembly"/>
    <property type="evidence" value="ECO:0007669"/>
    <property type="project" value="TreeGrafter"/>
</dbReference>
<dbReference type="OrthoDB" id="366230at2759"/>
<evidence type="ECO:0000256" key="1">
    <source>
        <dbReference type="ARBA" id="ARBA00004430"/>
    </source>
</evidence>
<accession>A0A9N9WI02</accession>
<dbReference type="Proteomes" id="UP001153714">
    <property type="component" value="Chromosome 6"/>
</dbReference>
<gene>
    <name evidence="14" type="ORF">DIATSA_LOCUS11222</name>
</gene>
<feature type="coiled-coil region" evidence="13">
    <location>
        <begin position="507"/>
        <end position="569"/>
    </location>
</feature>
<keyword evidence="4 12" id="KW-0853">WD repeat</keyword>
<dbReference type="GO" id="GO:0005874">
    <property type="term" value="C:microtubule"/>
    <property type="evidence" value="ECO:0007669"/>
    <property type="project" value="UniProtKB-KW"/>
</dbReference>
<evidence type="ECO:0000256" key="8">
    <source>
        <dbReference type="ARBA" id="ARBA00023069"/>
    </source>
</evidence>
<organism evidence="14 15">
    <name type="scientific">Diatraea saccharalis</name>
    <name type="common">sugarcane borer</name>
    <dbReference type="NCBI Taxonomy" id="40085"/>
    <lineage>
        <taxon>Eukaryota</taxon>
        <taxon>Metazoa</taxon>
        <taxon>Ecdysozoa</taxon>
        <taxon>Arthropoda</taxon>
        <taxon>Hexapoda</taxon>
        <taxon>Insecta</taxon>
        <taxon>Pterygota</taxon>
        <taxon>Neoptera</taxon>
        <taxon>Endopterygota</taxon>
        <taxon>Lepidoptera</taxon>
        <taxon>Glossata</taxon>
        <taxon>Ditrysia</taxon>
        <taxon>Pyraloidea</taxon>
        <taxon>Crambidae</taxon>
        <taxon>Crambinae</taxon>
        <taxon>Diatraea</taxon>
    </lineage>
</organism>
<evidence type="ECO:0000313" key="15">
    <source>
        <dbReference type="Proteomes" id="UP001153714"/>
    </source>
</evidence>
<keyword evidence="7" id="KW-0243">Dynein</keyword>
<evidence type="ECO:0000256" key="10">
    <source>
        <dbReference type="ARBA" id="ARBA00023212"/>
    </source>
</evidence>
<keyword evidence="3" id="KW-0963">Cytoplasm</keyword>
<keyword evidence="5" id="KW-0493">Microtubule</keyword>
<proteinExistence type="inferred from homology"/>
<evidence type="ECO:0000256" key="3">
    <source>
        <dbReference type="ARBA" id="ARBA00022490"/>
    </source>
</evidence>
<dbReference type="GO" id="GO:0045503">
    <property type="term" value="F:dynein light chain binding"/>
    <property type="evidence" value="ECO:0007669"/>
    <property type="project" value="TreeGrafter"/>
</dbReference>
<comment type="subcellular location">
    <subcellularLocation>
        <location evidence="1">Cytoplasm</location>
        <location evidence="1">Cytoskeleton</location>
        <location evidence="1">Cilium axoneme</location>
    </subcellularLocation>
</comment>
<dbReference type="EMBL" id="OU893337">
    <property type="protein sequence ID" value="CAG9793809.1"/>
    <property type="molecule type" value="Genomic_DNA"/>
</dbReference>
<dbReference type="PROSITE" id="PS50082">
    <property type="entry name" value="WD_REPEATS_2"/>
    <property type="match status" value="1"/>
</dbReference>
<dbReference type="Gene3D" id="2.130.10.10">
    <property type="entry name" value="YVTN repeat-like/Quinoprotein amine dehydrogenase"/>
    <property type="match status" value="2"/>
</dbReference>
<feature type="repeat" description="WD" evidence="12">
    <location>
        <begin position="262"/>
        <end position="305"/>
    </location>
</feature>
<sequence>MEKQEKIELTYEYAKRRKEFGKQTLFEDHGPEIRASIPSNPGIYKNYVLRNPVHTAVQHTKSFSEHWVNSERAEYSCSGVNHIEGGWPKDINMADPEATQRYRRKIEKDDAYIHAVMHLGNSMEHNILQNNALDMYQIYYSELPTIAPVERSSCQTVNVYREPGVRRPVRSLSWQADGGAKLASAHADVDLTRSNRNSQFSYIWDIENANAPEMVIRPPQPLLDLQYNPRDQNILIGGMYNGQVGWWDMRKGSDPVGICAPHSAHRDLVRNVLFINTKIGAEFFSSSPDGVVKWWDTRNMNEPTDSMIIDIVKNPTDTPSIDKAIGISALEYEATIPTRFMVGTETGLVIGGNRKGKNAVEKLPSKYEAHLGPVYSLQRNPTFLKNFLTVGDWTARVWSEDCRESAILWTYSHRTKLTDGAWNPVRFSCMLITQWDGCLSCWDLLRRRSAPIITAQLCDEPLLRLRPHEAGQLVACGSSKGTVYLAELSQNLGTADKNDKQLLTQILDRENKRERILEARMREMRLKMRQEHCGQQGTDNDTAASDRDLEEATAEYMQMINDLQTQQKHSQT</sequence>
<dbReference type="GO" id="GO:0045504">
    <property type="term" value="F:dynein heavy chain binding"/>
    <property type="evidence" value="ECO:0007669"/>
    <property type="project" value="TreeGrafter"/>
</dbReference>
<keyword evidence="6" id="KW-0677">Repeat</keyword>
<dbReference type="PANTHER" id="PTHR12442">
    <property type="entry name" value="DYNEIN INTERMEDIATE CHAIN"/>
    <property type="match status" value="1"/>
</dbReference>
<evidence type="ECO:0000256" key="7">
    <source>
        <dbReference type="ARBA" id="ARBA00023017"/>
    </source>
</evidence>
<dbReference type="InterPro" id="IPR050687">
    <property type="entry name" value="Dynein_IC"/>
</dbReference>
<dbReference type="PANTHER" id="PTHR12442:SF7">
    <property type="entry name" value="DYNEIN AXONEMAL INTERMEDIATE CHAIN 2"/>
    <property type="match status" value="1"/>
</dbReference>
<keyword evidence="13" id="KW-0175">Coiled coil</keyword>
<reference evidence="14" key="1">
    <citation type="submission" date="2021-12" db="EMBL/GenBank/DDBJ databases">
        <authorList>
            <person name="King R."/>
        </authorList>
    </citation>
    <scope>NUCLEOTIDE SEQUENCE</scope>
</reference>
<protein>
    <recommendedName>
        <fullName evidence="16">Dynein intermediate chain 3, ciliary</fullName>
    </recommendedName>
</protein>
<comment type="similarity">
    <text evidence="2">Belongs to the dynein intermediate chain family.</text>
</comment>
<keyword evidence="15" id="KW-1185">Reference proteome</keyword>
<evidence type="ECO:0000256" key="5">
    <source>
        <dbReference type="ARBA" id="ARBA00022701"/>
    </source>
</evidence>
<evidence type="ECO:0000256" key="4">
    <source>
        <dbReference type="ARBA" id="ARBA00022574"/>
    </source>
</evidence>
<evidence type="ECO:0008006" key="16">
    <source>
        <dbReference type="Google" id="ProtNLM"/>
    </source>
</evidence>
<dbReference type="InterPro" id="IPR015943">
    <property type="entry name" value="WD40/YVTN_repeat-like_dom_sf"/>
</dbReference>
<dbReference type="AlphaFoldDB" id="A0A9N9WI02"/>